<gene>
    <name evidence="1" type="ORF">WQ57_25490</name>
</gene>
<name>A0A0M2SEV7_9BACI</name>
<keyword evidence="2" id="KW-1185">Reference proteome</keyword>
<organism evidence="1 2">
    <name type="scientific">Mesobacillus campisalis</name>
    <dbReference type="NCBI Taxonomy" id="1408103"/>
    <lineage>
        <taxon>Bacteria</taxon>
        <taxon>Bacillati</taxon>
        <taxon>Bacillota</taxon>
        <taxon>Bacilli</taxon>
        <taxon>Bacillales</taxon>
        <taxon>Bacillaceae</taxon>
        <taxon>Mesobacillus</taxon>
    </lineage>
</organism>
<dbReference type="AlphaFoldDB" id="A0A0M2SEV7"/>
<comment type="caution">
    <text evidence="1">The sequence shown here is derived from an EMBL/GenBank/DDBJ whole genome shotgun (WGS) entry which is preliminary data.</text>
</comment>
<dbReference type="PATRIC" id="fig|1408103.3.peg.5502"/>
<reference evidence="1 2" key="1">
    <citation type="submission" date="2015-04" db="EMBL/GenBank/DDBJ databases">
        <title>Taxonomic description and genome sequence of Bacillus campisalis sp. nov., a novel member of the genus Bacillus isolated from solar saltern.</title>
        <authorList>
            <person name="Mathan Kumar R."/>
            <person name="Kaur G."/>
            <person name="Kumar A."/>
            <person name="Singh N.K."/>
            <person name="Kaur N."/>
            <person name="Kumar N."/>
            <person name="Mayilraj S."/>
        </authorList>
    </citation>
    <scope>NUCLEOTIDE SEQUENCE [LARGE SCALE GENOMIC DNA]</scope>
    <source>
        <strain evidence="1 2">SA2-6</strain>
    </source>
</reference>
<dbReference type="EMBL" id="LAYY01000101">
    <property type="protein sequence ID" value="KKK33274.1"/>
    <property type="molecule type" value="Genomic_DNA"/>
</dbReference>
<sequence length="69" mass="8392">MFLQFYNVWKKSITTDNKVKRTFHPLKDERFIFNSDYALNGHSLSRYGEKFFVFSEKLSRDNDNPGYFR</sequence>
<proteinExistence type="predicted"/>
<dbReference type="Proteomes" id="UP000034166">
    <property type="component" value="Unassembled WGS sequence"/>
</dbReference>
<evidence type="ECO:0000313" key="2">
    <source>
        <dbReference type="Proteomes" id="UP000034166"/>
    </source>
</evidence>
<evidence type="ECO:0000313" key="1">
    <source>
        <dbReference type="EMBL" id="KKK33274.1"/>
    </source>
</evidence>
<protein>
    <submittedName>
        <fullName evidence="1">Uncharacterized protein</fullName>
    </submittedName>
</protein>
<accession>A0A0M2SEV7</accession>